<dbReference type="SUPFAM" id="SSF53448">
    <property type="entry name" value="Nucleotide-diphospho-sugar transferases"/>
    <property type="match status" value="1"/>
</dbReference>
<dbReference type="AlphaFoldDB" id="A0A4R5LX58"/>
<evidence type="ECO:0000256" key="1">
    <source>
        <dbReference type="ARBA" id="ARBA00022676"/>
    </source>
</evidence>
<dbReference type="CDD" id="cd00761">
    <property type="entry name" value="Glyco_tranf_GTA_type"/>
    <property type="match status" value="1"/>
</dbReference>
<evidence type="ECO:0000313" key="4">
    <source>
        <dbReference type="EMBL" id="TDG16402.1"/>
    </source>
</evidence>
<dbReference type="Gene3D" id="3.90.550.10">
    <property type="entry name" value="Spore Coat Polysaccharide Biosynthesis Protein SpsA, Chain A"/>
    <property type="match status" value="1"/>
</dbReference>
<dbReference type="Proteomes" id="UP000295722">
    <property type="component" value="Unassembled WGS sequence"/>
</dbReference>
<sequence>MTSVQAAQAEAPKPSGGDMERRIDASVIVPVYNCEPWLEALLASVLEQQGVEIEVITVCDGATDGSLRILEATAAKDRRVKVVVQENRGVSASRNVGLALARGEWIVFADGDDWLMPGALRRWIAQGRENNLEVVIGNGFAFDTLPAPAQPSPMYEHQPWGEVCNGRTWLMRTGPDDDWAVCAWLQCMRRDFVERFSLRFEEGIVHEDIIWTLQFARHAQRMGFVKEPVYGYRRNANSIINSPSEASVARRATGYLRVIDTLVSAASDPREDRPFRKLLLRQVNREGGNFLHVLRKRIQCRATRRHFARAFIDKGYIRIMLRGATNASEVWRALRCWRIFSRFGRMQNLDAH</sequence>
<keyword evidence="5" id="KW-1185">Reference proteome</keyword>
<proteinExistence type="predicted"/>
<dbReference type="PANTHER" id="PTHR22916">
    <property type="entry name" value="GLYCOSYLTRANSFERASE"/>
    <property type="match status" value="1"/>
</dbReference>
<gene>
    <name evidence="4" type="ORF">EYW47_40555</name>
</gene>
<dbReference type="EMBL" id="SMRP01000073">
    <property type="protein sequence ID" value="TDG16402.1"/>
    <property type="molecule type" value="Genomic_DNA"/>
</dbReference>
<evidence type="ECO:0000256" key="2">
    <source>
        <dbReference type="ARBA" id="ARBA00022679"/>
    </source>
</evidence>
<dbReference type="GO" id="GO:0016758">
    <property type="term" value="F:hexosyltransferase activity"/>
    <property type="evidence" value="ECO:0007669"/>
    <property type="project" value="UniProtKB-ARBA"/>
</dbReference>
<dbReference type="InterPro" id="IPR001173">
    <property type="entry name" value="Glyco_trans_2-like"/>
</dbReference>
<feature type="domain" description="Glycosyltransferase 2-like" evidence="3">
    <location>
        <begin position="26"/>
        <end position="148"/>
    </location>
</feature>
<keyword evidence="2 4" id="KW-0808">Transferase</keyword>
<comment type="caution">
    <text evidence="4">The sequence shown here is derived from an EMBL/GenBank/DDBJ whole genome shotgun (WGS) entry which is preliminary data.</text>
</comment>
<dbReference type="OrthoDB" id="9786172at2"/>
<accession>A0A4R5LX58</accession>
<evidence type="ECO:0000259" key="3">
    <source>
        <dbReference type="Pfam" id="PF00535"/>
    </source>
</evidence>
<evidence type="ECO:0000313" key="5">
    <source>
        <dbReference type="Proteomes" id="UP000295722"/>
    </source>
</evidence>
<reference evidence="4 5" key="1">
    <citation type="submission" date="2019-03" db="EMBL/GenBank/DDBJ databases">
        <title>Paraburkholderia sp. 4M-K11, isolated from subtropical forest soil.</title>
        <authorList>
            <person name="Gao Z.-H."/>
            <person name="Qiu L.-H."/>
        </authorList>
    </citation>
    <scope>NUCLEOTIDE SEQUENCE [LARGE SCALE GENOMIC DNA]</scope>
    <source>
        <strain evidence="4 5">4M-K11</strain>
    </source>
</reference>
<protein>
    <submittedName>
        <fullName evidence="4">Glycosyltransferase</fullName>
    </submittedName>
</protein>
<name>A0A4R5LX58_9BURK</name>
<keyword evidence="1" id="KW-0328">Glycosyltransferase</keyword>
<dbReference type="InterPro" id="IPR029044">
    <property type="entry name" value="Nucleotide-diphossugar_trans"/>
</dbReference>
<dbReference type="RefSeq" id="WP_133200409.1">
    <property type="nucleotide sequence ID" value="NZ_JBHUCW010000047.1"/>
</dbReference>
<organism evidence="4 5">
    <name type="scientific">Paraburkholderia silviterrae</name>
    <dbReference type="NCBI Taxonomy" id="2528715"/>
    <lineage>
        <taxon>Bacteria</taxon>
        <taxon>Pseudomonadati</taxon>
        <taxon>Pseudomonadota</taxon>
        <taxon>Betaproteobacteria</taxon>
        <taxon>Burkholderiales</taxon>
        <taxon>Burkholderiaceae</taxon>
        <taxon>Paraburkholderia</taxon>
    </lineage>
</organism>
<dbReference type="PANTHER" id="PTHR22916:SF51">
    <property type="entry name" value="GLYCOSYLTRANSFERASE EPSH-RELATED"/>
    <property type="match status" value="1"/>
</dbReference>
<dbReference type="Pfam" id="PF00535">
    <property type="entry name" value="Glycos_transf_2"/>
    <property type="match status" value="1"/>
</dbReference>